<proteinExistence type="predicted"/>
<keyword evidence="2" id="KW-1185">Reference proteome</keyword>
<reference evidence="1 2" key="1">
    <citation type="submission" date="2018-08" db="EMBL/GenBank/DDBJ databases">
        <title>Henriciella mobilis sp. nov., isolated from seawater.</title>
        <authorList>
            <person name="Cheng H."/>
            <person name="Wu Y.-H."/>
            <person name="Xu X.-W."/>
            <person name="Guo L.-L."/>
        </authorList>
    </citation>
    <scope>NUCLEOTIDE SEQUENCE [LARGE SCALE GENOMIC DNA]</scope>
    <source>
        <strain evidence="1 2">CCUG66934</strain>
    </source>
</reference>
<evidence type="ECO:0000313" key="2">
    <source>
        <dbReference type="Proteomes" id="UP000265431"/>
    </source>
</evidence>
<gene>
    <name evidence="1" type="ORF">D1224_04090</name>
</gene>
<dbReference type="AlphaFoldDB" id="A0A399QXE3"/>
<comment type="caution">
    <text evidence="1">The sequence shown here is derived from an EMBL/GenBank/DDBJ whole genome shotgun (WGS) entry which is preliminary data.</text>
</comment>
<dbReference type="Pfam" id="PF10722">
    <property type="entry name" value="YbjN"/>
    <property type="match status" value="1"/>
</dbReference>
<dbReference type="InterPro" id="IPR019660">
    <property type="entry name" value="Put_sensory_transdc_reg_YbjN"/>
</dbReference>
<dbReference type="EMBL" id="QWGB01000005">
    <property type="protein sequence ID" value="RIJ23453.1"/>
    <property type="molecule type" value="Genomic_DNA"/>
</dbReference>
<evidence type="ECO:0008006" key="3">
    <source>
        <dbReference type="Google" id="ProtNLM"/>
    </source>
</evidence>
<name>A0A399QXE3_9PROT</name>
<dbReference type="OrthoDB" id="9792176at2"/>
<dbReference type="RefSeq" id="WP_119378642.1">
    <property type="nucleotide sequence ID" value="NZ_QWGB01000005.1"/>
</dbReference>
<evidence type="ECO:0000313" key="1">
    <source>
        <dbReference type="EMBL" id="RIJ23453.1"/>
    </source>
</evidence>
<protein>
    <recommendedName>
        <fullName evidence="3">YbjN domain-containing protein</fullName>
    </recommendedName>
</protein>
<sequence length="167" mass="18698">MSLNLEQNYNMDGDPLDMVEACLEHAGWEHQREDDAAIQCIAQTRWGEMGALIASRREPPALHFTITLDLKPTAARTNAIAKLVLMANERLWLGHFDYWVEDSVLLFRHTLPLLDRVEPEAGEIRAVMAAATDAVNMFVPAFNFVIWAGKTPEEAIDAAMFETDGEA</sequence>
<dbReference type="Proteomes" id="UP000265431">
    <property type="component" value="Unassembled WGS sequence"/>
</dbReference>
<accession>A0A399QXE3</accession>
<organism evidence="1 2">
    <name type="scientific">Henriciella barbarensis</name>
    <dbReference type="NCBI Taxonomy" id="86342"/>
    <lineage>
        <taxon>Bacteria</taxon>
        <taxon>Pseudomonadati</taxon>
        <taxon>Pseudomonadota</taxon>
        <taxon>Alphaproteobacteria</taxon>
        <taxon>Hyphomonadales</taxon>
        <taxon>Hyphomonadaceae</taxon>
        <taxon>Henriciella</taxon>
    </lineage>
</organism>
<dbReference type="CDD" id="cd17033">
    <property type="entry name" value="DR1245-like"/>
    <property type="match status" value="1"/>
</dbReference>